<organism evidence="2 3">
    <name type="scientific">Pseudomonas nitroreducens</name>
    <dbReference type="NCBI Taxonomy" id="46680"/>
    <lineage>
        <taxon>Bacteria</taxon>
        <taxon>Pseudomonadati</taxon>
        <taxon>Pseudomonadota</taxon>
        <taxon>Gammaproteobacteria</taxon>
        <taxon>Pseudomonadales</taxon>
        <taxon>Pseudomonadaceae</taxon>
        <taxon>Pseudomonas</taxon>
    </lineage>
</organism>
<dbReference type="STRING" id="46680.GCA_000807755_06909"/>
<reference evidence="2 3" key="1">
    <citation type="submission" date="2017-06" db="EMBL/GenBank/DDBJ databases">
        <title>Draft genome of Pseudomonas nitroreducens DF05.</title>
        <authorList>
            <person name="Iyer R."/>
        </authorList>
    </citation>
    <scope>NUCLEOTIDE SEQUENCE [LARGE SCALE GENOMIC DNA]</scope>
    <source>
        <strain evidence="2 3">DF05</strain>
    </source>
</reference>
<dbReference type="Gene3D" id="3.40.50.2000">
    <property type="entry name" value="Glycogen Phosphorylase B"/>
    <property type="match status" value="2"/>
</dbReference>
<gene>
    <name evidence="2" type="ORF">CEG18_19965</name>
</gene>
<dbReference type="PANTHER" id="PTHR12526">
    <property type="entry name" value="GLYCOSYLTRANSFERASE"/>
    <property type="match status" value="1"/>
</dbReference>
<accession>A0A246F769</accession>
<comment type="caution">
    <text evidence="2">The sequence shown here is derived from an EMBL/GenBank/DDBJ whole genome shotgun (WGS) entry which is preliminary data.</text>
</comment>
<dbReference type="eggNOG" id="COG0297">
    <property type="taxonomic scope" value="Bacteria"/>
</dbReference>
<sequence length="410" mass="44765">MRVLLLNTLYAPHIGGGTEVMLQHMAEGLRARGHEVRVLCTGPEAGLQRETLDGIAVLRAGVRNLYWPFDGKRYGALKRLAWHALDRYNAGMRNVLAKVLREVEPDVVVCHNLSGWSISAWDAIRAAGLPIVQILHDQYLTCPRGVRFHKGRHCEQQCAPCALLRRSHAAASREVDAVVGVSRYQLNALLEAGYFTGSQAHVVYNGTPMVDAPIAPSAAGHRPLRFGFIGALTPNKGVEWLIEQFQARGEDASLLIAGRGDPDYVNQLKSLADPQRVHFVGYRKAAEFFGEIDVAVVPSLSPESFGLVALEACAHHLPVIASRMGGLSEIVQDEINGLLCSPEQSASLGDAIARLVQDPALRLRLAGRAHDVVAPMLSVQRMLDEYETILRHTLHTRGVQHGNAIPVSTL</sequence>
<dbReference type="CDD" id="cd03823">
    <property type="entry name" value="GT4_ExpE7-like"/>
    <property type="match status" value="1"/>
</dbReference>
<dbReference type="AlphaFoldDB" id="A0A246F769"/>
<dbReference type="RefSeq" id="WP_088420005.1">
    <property type="nucleotide sequence ID" value="NZ_NJBA01000007.1"/>
</dbReference>
<protein>
    <submittedName>
        <fullName evidence="2">Glycosyl transferase family 1</fullName>
    </submittedName>
</protein>
<dbReference type="SUPFAM" id="SSF53756">
    <property type="entry name" value="UDP-Glycosyltransferase/glycogen phosphorylase"/>
    <property type="match status" value="1"/>
</dbReference>
<feature type="domain" description="Glycosyltransferase subfamily 4-like N-terminal" evidence="1">
    <location>
        <begin position="16"/>
        <end position="207"/>
    </location>
</feature>
<dbReference type="Pfam" id="PF13692">
    <property type="entry name" value="Glyco_trans_1_4"/>
    <property type="match status" value="1"/>
</dbReference>
<evidence type="ECO:0000313" key="3">
    <source>
        <dbReference type="Proteomes" id="UP000198145"/>
    </source>
</evidence>
<proteinExistence type="predicted"/>
<evidence type="ECO:0000313" key="2">
    <source>
        <dbReference type="EMBL" id="OWP49019.1"/>
    </source>
</evidence>
<name>A0A246F769_PSENT</name>
<dbReference type="Proteomes" id="UP000198145">
    <property type="component" value="Unassembled WGS sequence"/>
</dbReference>
<dbReference type="EMBL" id="NJBA01000007">
    <property type="protein sequence ID" value="OWP49019.1"/>
    <property type="molecule type" value="Genomic_DNA"/>
</dbReference>
<dbReference type="PANTHER" id="PTHR12526:SF630">
    <property type="entry name" value="GLYCOSYLTRANSFERASE"/>
    <property type="match status" value="1"/>
</dbReference>
<dbReference type="InterPro" id="IPR028098">
    <property type="entry name" value="Glyco_trans_4-like_N"/>
</dbReference>
<keyword evidence="2" id="KW-0808">Transferase</keyword>
<dbReference type="Pfam" id="PF13439">
    <property type="entry name" value="Glyco_transf_4"/>
    <property type="match status" value="1"/>
</dbReference>
<dbReference type="GO" id="GO:0016757">
    <property type="term" value="F:glycosyltransferase activity"/>
    <property type="evidence" value="ECO:0007669"/>
    <property type="project" value="UniProtKB-ARBA"/>
</dbReference>
<evidence type="ECO:0000259" key="1">
    <source>
        <dbReference type="Pfam" id="PF13439"/>
    </source>
</evidence>